<reference evidence="2 3" key="1">
    <citation type="submission" date="2016-10" db="EMBL/GenBank/DDBJ databases">
        <authorList>
            <person name="de Groot N.N."/>
        </authorList>
    </citation>
    <scope>NUCLEOTIDE SEQUENCE [LARGE SCALE GENOMIC DNA]</scope>
    <source>
        <strain evidence="2 3">IBRC-M10418</strain>
    </source>
</reference>
<dbReference type="InterPro" id="IPR023393">
    <property type="entry name" value="START-like_dom_sf"/>
</dbReference>
<feature type="compositionally biased region" description="Basic and acidic residues" evidence="1">
    <location>
        <begin position="138"/>
        <end position="154"/>
    </location>
</feature>
<dbReference type="AlphaFoldDB" id="A0A1H6I7V4"/>
<name>A0A1H6I7V4_9EURY</name>
<dbReference type="CDD" id="cd07812">
    <property type="entry name" value="SRPBCC"/>
    <property type="match status" value="1"/>
</dbReference>
<dbReference type="SUPFAM" id="SSF55961">
    <property type="entry name" value="Bet v1-like"/>
    <property type="match status" value="1"/>
</dbReference>
<protein>
    <submittedName>
        <fullName evidence="2">Polyketide cyclase / dehydrase and lipid transport</fullName>
    </submittedName>
</protein>
<dbReference type="STRING" id="1267564.SAMN05192561_101887"/>
<feature type="region of interest" description="Disordered" evidence="1">
    <location>
        <begin position="107"/>
        <end position="162"/>
    </location>
</feature>
<dbReference type="EMBL" id="FNWU01000001">
    <property type="protein sequence ID" value="SEH42311.1"/>
    <property type="molecule type" value="Genomic_DNA"/>
</dbReference>
<dbReference type="Pfam" id="PF10604">
    <property type="entry name" value="Polyketide_cyc2"/>
    <property type="match status" value="1"/>
</dbReference>
<evidence type="ECO:0000313" key="3">
    <source>
        <dbReference type="Proteomes" id="UP000199215"/>
    </source>
</evidence>
<keyword evidence="3" id="KW-1185">Reference proteome</keyword>
<dbReference type="Gene3D" id="3.30.530.20">
    <property type="match status" value="1"/>
</dbReference>
<proteinExistence type="predicted"/>
<organism evidence="2 3">
    <name type="scientific">Halopenitus malekzadehii</name>
    <dbReference type="NCBI Taxonomy" id="1267564"/>
    <lineage>
        <taxon>Archaea</taxon>
        <taxon>Methanobacteriati</taxon>
        <taxon>Methanobacteriota</taxon>
        <taxon>Stenosarchaea group</taxon>
        <taxon>Halobacteria</taxon>
        <taxon>Halobacteriales</taxon>
        <taxon>Haloferacaceae</taxon>
        <taxon>Halopenitus</taxon>
    </lineage>
</organism>
<accession>A0A1H6I7V4</accession>
<evidence type="ECO:0000256" key="1">
    <source>
        <dbReference type="SAM" id="MobiDB-lite"/>
    </source>
</evidence>
<gene>
    <name evidence="2" type="ORF">SAMN05192561_101887</name>
</gene>
<sequence>MSAPSPPTGVDELVVRTTVYADPADVYAFLLEFPRYAQYTDYLDRVDRLAGDGGVGSEYALRFSWWKLGYTARSAVIDVDPPTRIDWRLTKDIDAHGCWRIEPTTVTPETADARIKRPGGAGGAVTDRESGSQPAEQSRTEAETETVEGPHTESEPDVSEEPVTINACEVALEIRFDPDTASADAVDLPRLVSFGWVLERAIPLIKEEAVSVVERAVADLEGLQRPVDLEVTVDSERL</sequence>
<dbReference type="Proteomes" id="UP000199215">
    <property type="component" value="Unassembled WGS sequence"/>
</dbReference>
<evidence type="ECO:0000313" key="2">
    <source>
        <dbReference type="EMBL" id="SEH42311.1"/>
    </source>
</evidence>
<dbReference type="InterPro" id="IPR019587">
    <property type="entry name" value="Polyketide_cyclase/dehydratase"/>
</dbReference>